<evidence type="ECO:0000313" key="2">
    <source>
        <dbReference type="Proteomes" id="UP000198964"/>
    </source>
</evidence>
<dbReference type="Proteomes" id="UP000198964">
    <property type="component" value="Unassembled WGS sequence"/>
</dbReference>
<dbReference type="AlphaFoldDB" id="A0A1I2BZC2"/>
<protein>
    <submittedName>
        <fullName evidence="1">Gliding motility associated protien GldN</fullName>
    </submittedName>
</protein>
<dbReference type="NCBIfam" id="TIGR03523">
    <property type="entry name" value="GldN"/>
    <property type="match status" value="1"/>
</dbReference>
<gene>
    <name evidence="1" type="ORF">SAMN05216283_101556</name>
</gene>
<accession>A0A1I2BZC2</accession>
<dbReference type="Pfam" id="PF19841">
    <property type="entry name" value="GldN"/>
    <property type="match status" value="1"/>
</dbReference>
<dbReference type="RefSeq" id="WP_093918286.1">
    <property type="nucleotide sequence ID" value="NZ_FONW01000001.1"/>
</dbReference>
<organism evidence="1 2">
    <name type="scientific">Sunxiuqinia elliptica</name>
    <dbReference type="NCBI Taxonomy" id="655355"/>
    <lineage>
        <taxon>Bacteria</taxon>
        <taxon>Pseudomonadati</taxon>
        <taxon>Bacteroidota</taxon>
        <taxon>Bacteroidia</taxon>
        <taxon>Marinilabiliales</taxon>
        <taxon>Prolixibacteraceae</taxon>
        <taxon>Sunxiuqinia</taxon>
    </lineage>
</organism>
<sequence>MKKFFVAIGIVCCAVGFSAKDTQAQIIDGAFQRTNIENKKPMAFAPIREADVMWSKKIWRIIDLREKMNQVMYFPTANMDGRSNLINLLLEGINNGLLTAYDARTDDEFKVPMTYEQVKEAFGATTRTRQVRDVDTGQLVDRTIVGEIRPEEVKQFMIKEEWFFDKQTSTLNVRIIGICPIQEYYRDQDINRENVQRRKVFWIYYPEARELLASRPVVNPHNTVFSMSFDDLFIKRKFNSYIVKESNVYNNRAISQYLSGRDAMLESKRIEQEIFNFEQDLWEY</sequence>
<keyword evidence="2" id="KW-1185">Reference proteome</keyword>
<proteinExistence type="predicted"/>
<evidence type="ECO:0000313" key="1">
    <source>
        <dbReference type="EMBL" id="SFE61467.1"/>
    </source>
</evidence>
<dbReference type="STRING" id="655355.SAMN05216283_101556"/>
<reference evidence="1 2" key="1">
    <citation type="submission" date="2016-10" db="EMBL/GenBank/DDBJ databases">
        <authorList>
            <person name="de Groot N.N."/>
        </authorList>
    </citation>
    <scope>NUCLEOTIDE SEQUENCE [LARGE SCALE GENOMIC DNA]</scope>
    <source>
        <strain evidence="1 2">CGMCC 1.9156</strain>
    </source>
</reference>
<dbReference type="InterPro" id="IPR019847">
    <property type="entry name" value="Gliding_motility_assoc_GldN"/>
</dbReference>
<name>A0A1I2BZC2_9BACT</name>
<dbReference type="EMBL" id="FONW01000001">
    <property type="protein sequence ID" value="SFE61467.1"/>
    <property type="molecule type" value="Genomic_DNA"/>
</dbReference>